<dbReference type="Pfam" id="PF00021">
    <property type="entry name" value="UPAR_LY6"/>
    <property type="match status" value="1"/>
</dbReference>
<sequence length="253" mass="27926">MELELIEGALPRLDSNLAVFRSATQPSSHKALTHYATGGSSDLRDIRSSASLQCETCTGSGRNCSGTMETCKKGEETCVITYTVDINGGVSHHETTKGCGNAYRCTFPPVYFHMDEKRTYRSHGVCCKGEECNNAMVSLPPVDTKQNGKRCPGCHAWSDSCKTKMVNCTGKDFQCFEMASHFELANGSHIDRTMMGCTNKYVCAVMEAERSQFWFGTENIQKARCETVASQGYQPTSLLLPPFFALLLMKILM</sequence>
<dbReference type="Pfam" id="PF02988">
    <property type="entry name" value="PLA2_inh"/>
    <property type="match status" value="1"/>
</dbReference>
<dbReference type="CDD" id="cd23588">
    <property type="entry name" value="TFP_LU_ECD_PLIG"/>
    <property type="match status" value="1"/>
</dbReference>
<dbReference type="Gene3D" id="2.10.60.10">
    <property type="entry name" value="CD59"/>
    <property type="match status" value="1"/>
</dbReference>
<evidence type="ECO:0000256" key="5">
    <source>
        <dbReference type="ARBA" id="ARBA00023157"/>
    </source>
</evidence>
<dbReference type="Bgee" id="ENSACAG00000028902">
    <property type="expression patterns" value="Expressed in adrenal gland and 2 other cell types or tissues"/>
</dbReference>
<dbReference type="GO" id="GO:0005576">
    <property type="term" value="C:extracellular region"/>
    <property type="evidence" value="ECO:0007669"/>
    <property type="project" value="UniProtKB-SubCell"/>
</dbReference>
<evidence type="ECO:0000256" key="1">
    <source>
        <dbReference type="ARBA" id="ARBA00004613"/>
    </source>
</evidence>
<dbReference type="PANTHER" id="PTHR20914:SF30">
    <property type="entry name" value="LY6_PLAUR DOMAIN CONTAINING 9"/>
    <property type="match status" value="1"/>
</dbReference>
<dbReference type="InterPro" id="IPR016054">
    <property type="entry name" value="LY6_UPA_recep-like"/>
</dbReference>
<keyword evidence="9" id="KW-1185">Reference proteome</keyword>
<organism evidence="8 9">
    <name type="scientific">Anolis carolinensis</name>
    <name type="common">Green anole</name>
    <name type="synonym">American chameleon</name>
    <dbReference type="NCBI Taxonomy" id="28377"/>
    <lineage>
        <taxon>Eukaryota</taxon>
        <taxon>Metazoa</taxon>
        <taxon>Chordata</taxon>
        <taxon>Craniata</taxon>
        <taxon>Vertebrata</taxon>
        <taxon>Euteleostomi</taxon>
        <taxon>Lepidosauria</taxon>
        <taxon>Squamata</taxon>
        <taxon>Bifurcata</taxon>
        <taxon>Unidentata</taxon>
        <taxon>Episquamata</taxon>
        <taxon>Toxicofera</taxon>
        <taxon>Iguania</taxon>
        <taxon>Dactyloidae</taxon>
        <taxon>Anolis</taxon>
    </lineage>
</organism>
<evidence type="ECO:0000256" key="2">
    <source>
        <dbReference type="ARBA" id="ARBA00006570"/>
    </source>
</evidence>
<accession>A0A803TK79</accession>
<protein>
    <recommendedName>
        <fullName evidence="10">UPAR/Ly6 domain-containing protein</fullName>
    </recommendedName>
</protein>
<evidence type="ECO:0000256" key="3">
    <source>
        <dbReference type="ARBA" id="ARBA00022525"/>
    </source>
</evidence>
<dbReference type="InterPro" id="IPR004126">
    <property type="entry name" value="PLipase_A2_inh_N"/>
</dbReference>
<evidence type="ECO:0000259" key="6">
    <source>
        <dbReference type="Pfam" id="PF00021"/>
    </source>
</evidence>
<dbReference type="AlphaFoldDB" id="A0A803TK79"/>
<dbReference type="InterPro" id="IPR045860">
    <property type="entry name" value="Snake_toxin-like_sf"/>
</dbReference>
<dbReference type="Ensembl" id="ENSACAT00000039399.1">
    <property type="protein sequence ID" value="ENSACAP00000035619.1"/>
    <property type="gene ID" value="ENSACAG00000028902.2"/>
</dbReference>
<dbReference type="SUPFAM" id="SSF57302">
    <property type="entry name" value="Snake toxin-like"/>
    <property type="match status" value="1"/>
</dbReference>
<dbReference type="CDD" id="cd23572">
    <property type="entry name" value="TFP_LU_ECD_PINLYP_rpt2"/>
    <property type="match status" value="1"/>
</dbReference>
<reference evidence="8" key="1">
    <citation type="submission" date="2009-12" db="EMBL/GenBank/DDBJ databases">
        <title>The Genome Sequence of Anolis carolinensis (Green Anole Lizard).</title>
        <authorList>
            <consortium name="The Genome Sequencing Platform"/>
            <person name="Di Palma F."/>
            <person name="Alfoldi J."/>
            <person name="Heiman D."/>
            <person name="Young S."/>
            <person name="Grabherr M."/>
            <person name="Johnson J."/>
            <person name="Lander E.S."/>
            <person name="Lindblad-Toh K."/>
        </authorList>
    </citation>
    <scope>NUCLEOTIDE SEQUENCE [LARGE SCALE GENOMIC DNA]</scope>
    <source>
        <strain evidence="8">JBL SC #1</strain>
    </source>
</reference>
<evidence type="ECO:0008006" key="10">
    <source>
        <dbReference type="Google" id="ProtNLM"/>
    </source>
</evidence>
<dbReference type="InterPro" id="IPR050918">
    <property type="entry name" value="CNF-like_PLA2_Inhibitor"/>
</dbReference>
<comment type="similarity">
    <text evidence="2">Belongs to the CNF-like-inhibitor family.</text>
</comment>
<keyword evidence="3" id="KW-0964">Secreted</keyword>
<dbReference type="GeneTree" id="ENSGT00940000164395"/>
<gene>
    <name evidence="8" type="primary">LOC100551746</name>
</gene>
<evidence type="ECO:0000259" key="7">
    <source>
        <dbReference type="Pfam" id="PF02988"/>
    </source>
</evidence>
<evidence type="ECO:0000313" key="8">
    <source>
        <dbReference type="Ensembl" id="ENSACAP00000035619.1"/>
    </source>
</evidence>
<name>A0A803TK79_ANOCA</name>
<evidence type="ECO:0000256" key="4">
    <source>
        <dbReference type="ARBA" id="ARBA00023005"/>
    </source>
</evidence>
<comment type="subcellular location">
    <subcellularLocation>
        <location evidence="1">Secreted</location>
    </subcellularLocation>
</comment>
<keyword evidence="5" id="KW-1015">Disulfide bond</keyword>
<proteinExistence type="inferred from homology"/>
<reference evidence="8" key="3">
    <citation type="submission" date="2025-09" db="UniProtKB">
        <authorList>
            <consortium name="Ensembl"/>
        </authorList>
    </citation>
    <scope>IDENTIFICATION</scope>
</reference>
<feature type="domain" description="UPAR/Ly6" evidence="6">
    <location>
        <begin position="148"/>
        <end position="212"/>
    </location>
</feature>
<evidence type="ECO:0000313" key="9">
    <source>
        <dbReference type="Proteomes" id="UP000001646"/>
    </source>
</evidence>
<dbReference type="InParanoid" id="A0A803TK79"/>
<reference evidence="8" key="2">
    <citation type="submission" date="2025-08" db="UniProtKB">
        <authorList>
            <consortium name="Ensembl"/>
        </authorList>
    </citation>
    <scope>IDENTIFICATION</scope>
</reference>
<dbReference type="GO" id="GO:0019834">
    <property type="term" value="F:phospholipase A2 inhibitor activity"/>
    <property type="evidence" value="ECO:0007669"/>
    <property type="project" value="UniProtKB-KW"/>
</dbReference>
<dbReference type="PANTHER" id="PTHR20914">
    <property type="entry name" value="LY6/PLAUR DOMAIN-CONTAINING PROTEIN 8"/>
    <property type="match status" value="1"/>
</dbReference>
<dbReference type="Proteomes" id="UP000001646">
    <property type="component" value="Unplaced"/>
</dbReference>
<keyword evidence="4" id="KW-0593">Phospholipase A2 inhibitor</keyword>
<feature type="domain" description="Phospholipase A2 inhibitor N-terminal" evidence="7">
    <location>
        <begin position="53"/>
        <end position="133"/>
    </location>
</feature>